<dbReference type="Pfam" id="PF00082">
    <property type="entry name" value="Peptidase_S8"/>
    <property type="match status" value="1"/>
</dbReference>
<dbReference type="AlphaFoldDB" id="A0A0D2JEQ4"/>
<comment type="caution">
    <text evidence="5">Lacks conserved residue(s) required for the propagation of feature annotation.</text>
</comment>
<evidence type="ECO:0000256" key="1">
    <source>
        <dbReference type="ARBA" id="ARBA00011073"/>
    </source>
</evidence>
<proteinExistence type="inferred from homology"/>
<evidence type="ECO:0000259" key="6">
    <source>
        <dbReference type="Pfam" id="PF00082"/>
    </source>
</evidence>
<evidence type="ECO:0000256" key="5">
    <source>
        <dbReference type="PROSITE-ProRule" id="PRU01240"/>
    </source>
</evidence>
<evidence type="ECO:0000256" key="4">
    <source>
        <dbReference type="ARBA" id="ARBA00022825"/>
    </source>
</evidence>
<keyword evidence="3 7" id="KW-0378">Hydrolase</keyword>
<comment type="similarity">
    <text evidence="1 5">Belongs to the peptidase S8 family.</text>
</comment>
<dbReference type="RefSeq" id="XP_013897042.1">
    <property type="nucleotide sequence ID" value="XM_014041588.1"/>
</dbReference>
<dbReference type="InterPro" id="IPR000209">
    <property type="entry name" value="Peptidase_S8/S53_dom"/>
</dbReference>
<accession>A0A0D2JEQ4</accession>
<protein>
    <submittedName>
        <fullName evidence="7">Peptidase S8/S53 subtilisin kexin sedolisin</fullName>
        <ecNumber evidence="7">3.4.21.-</ecNumber>
    </submittedName>
</protein>
<dbReference type="Gene3D" id="2.60.40.10">
    <property type="entry name" value="Immunoglobulins"/>
    <property type="match status" value="1"/>
</dbReference>
<dbReference type="KEGG" id="mng:MNEG_9939"/>
<reference evidence="7 8" key="1">
    <citation type="journal article" date="2013" name="BMC Genomics">
        <title>Reconstruction of the lipid metabolism for the microalga Monoraphidium neglectum from its genome sequence reveals characteristics suitable for biofuel production.</title>
        <authorList>
            <person name="Bogen C."/>
            <person name="Al-Dilaimi A."/>
            <person name="Albersmeier A."/>
            <person name="Wichmann J."/>
            <person name="Grundmann M."/>
            <person name="Rupp O."/>
            <person name="Lauersen K.J."/>
            <person name="Blifernez-Klassen O."/>
            <person name="Kalinowski J."/>
            <person name="Goesmann A."/>
            <person name="Mussgnug J.H."/>
            <person name="Kruse O."/>
        </authorList>
    </citation>
    <scope>NUCLEOTIDE SEQUENCE [LARGE SCALE GENOMIC DNA]</scope>
    <source>
        <strain evidence="7 8">SAG 48.87</strain>
    </source>
</reference>
<evidence type="ECO:0000313" key="8">
    <source>
        <dbReference type="Proteomes" id="UP000054498"/>
    </source>
</evidence>
<dbReference type="Proteomes" id="UP000054498">
    <property type="component" value="Unassembled WGS sequence"/>
</dbReference>
<evidence type="ECO:0000256" key="3">
    <source>
        <dbReference type="ARBA" id="ARBA00022801"/>
    </source>
</evidence>
<dbReference type="InterPro" id="IPR036852">
    <property type="entry name" value="Peptidase_S8/S53_dom_sf"/>
</dbReference>
<evidence type="ECO:0000256" key="2">
    <source>
        <dbReference type="ARBA" id="ARBA00022670"/>
    </source>
</evidence>
<sequence>MTLPRIHCADYTHPDLGSCAAPGAPEPCRVAYAKDFTAVDDGMADADGHGTNVASIVARVAPGVQILALDVFTNNLAGGTFAWDSDILAAIDWVVKAKTSGQYNVCAINLSLGKAAYYASTCQGGAYEPALAAAREAGIATTVAASNGANKNGLPSPACSPSAVSVGAIYDDNFGARDWGVCSDAAIAAGQVACFSNSASYLTLLAPGAVINAGGWSMAGTSQAAPHVAGAIAVLKAARPDAIVSQIIAVLQSSGKLVTDPGNRVTTSRIDVDAAVAALAGGGGGGVGANTDTAPPIVSAFLINGGATTTASLDVTLTIAAQDASGVASMCIANDAAAAGAGCAPFEAFSVSKAWRLADGPDGARAVFVLLRDAQGNTMAAPASASVQYLAPSSTLVINNGAKYTNSRTATLAIAAEGATPQNTKICITQTATSADGCASWSGFSASKKISLGSAASQGLRTVRVFFRGTAAPANAPPPAEATVTFDSVPPVMAAAPMALAATATSSSVAVTFIQAATDDASGVASYTVVGRQASLAPSKCTSAALKKAQSIGLASVQPAATASAGAAAAPVSVSFSGLKPAASYAFRVCATDNAGNMATGITVVAKTTVAA</sequence>
<name>A0A0D2JEQ4_9CHLO</name>
<dbReference type="InterPro" id="IPR050131">
    <property type="entry name" value="Peptidase_S8_subtilisin-like"/>
</dbReference>
<dbReference type="GO" id="GO:0006508">
    <property type="term" value="P:proteolysis"/>
    <property type="evidence" value="ECO:0007669"/>
    <property type="project" value="UniProtKB-KW"/>
</dbReference>
<dbReference type="PROSITE" id="PS00138">
    <property type="entry name" value="SUBTILASE_SER"/>
    <property type="match status" value="1"/>
</dbReference>
<keyword evidence="4" id="KW-0720">Serine protease</keyword>
<dbReference type="EC" id="3.4.21.-" evidence="7"/>
<dbReference type="PANTHER" id="PTHR43806:SF11">
    <property type="entry name" value="CEREVISIN-RELATED"/>
    <property type="match status" value="1"/>
</dbReference>
<keyword evidence="8" id="KW-1185">Reference proteome</keyword>
<dbReference type="OrthoDB" id="10256524at2759"/>
<evidence type="ECO:0000313" key="7">
    <source>
        <dbReference type="EMBL" id="KIY98022.1"/>
    </source>
</evidence>
<dbReference type="GO" id="GO:0004252">
    <property type="term" value="F:serine-type endopeptidase activity"/>
    <property type="evidence" value="ECO:0007669"/>
    <property type="project" value="InterPro"/>
</dbReference>
<gene>
    <name evidence="7" type="ORF">MNEG_9939</name>
</gene>
<dbReference type="InterPro" id="IPR023828">
    <property type="entry name" value="Peptidase_S8_Ser-AS"/>
</dbReference>
<dbReference type="InterPro" id="IPR015500">
    <property type="entry name" value="Peptidase_S8_subtilisin-rel"/>
</dbReference>
<dbReference type="GeneID" id="25742814"/>
<dbReference type="PANTHER" id="PTHR43806">
    <property type="entry name" value="PEPTIDASE S8"/>
    <property type="match status" value="1"/>
</dbReference>
<dbReference type="EMBL" id="KK102339">
    <property type="protein sequence ID" value="KIY98022.1"/>
    <property type="molecule type" value="Genomic_DNA"/>
</dbReference>
<organism evidence="7 8">
    <name type="scientific">Monoraphidium neglectum</name>
    <dbReference type="NCBI Taxonomy" id="145388"/>
    <lineage>
        <taxon>Eukaryota</taxon>
        <taxon>Viridiplantae</taxon>
        <taxon>Chlorophyta</taxon>
        <taxon>core chlorophytes</taxon>
        <taxon>Chlorophyceae</taxon>
        <taxon>CS clade</taxon>
        <taxon>Sphaeropleales</taxon>
        <taxon>Selenastraceae</taxon>
        <taxon>Monoraphidium</taxon>
    </lineage>
</organism>
<dbReference type="PRINTS" id="PR00723">
    <property type="entry name" value="SUBTILISIN"/>
</dbReference>
<keyword evidence="2" id="KW-0645">Protease</keyword>
<dbReference type="Gene3D" id="3.40.50.200">
    <property type="entry name" value="Peptidase S8/S53 domain"/>
    <property type="match status" value="1"/>
</dbReference>
<dbReference type="SUPFAM" id="SSF52743">
    <property type="entry name" value="Subtilisin-like"/>
    <property type="match status" value="1"/>
</dbReference>
<dbReference type="InterPro" id="IPR013783">
    <property type="entry name" value="Ig-like_fold"/>
</dbReference>
<feature type="domain" description="Peptidase S8/S53" evidence="6">
    <location>
        <begin position="10"/>
        <end position="254"/>
    </location>
</feature>
<dbReference type="PROSITE" id="PS51892">
    <property type="entry name" value="SUBTILASE"/>
    <property type="match status" value="1"/>
</dbReference>